<comment type="caution">
    <text evidence="2">The sequence shown here is derived from an EMBL/GenBank/DDBJ whole genome shotgun (WGS) entry which is preliminary data.</text>
</comment>
<evidence type="ECO:0000256" key="1">
    <source>
        <dbReference type="SAM" id="MobiDB-lite"/>
    </source>
</evidence>
<protein>
    <submittedName>
        <fullName evidence="2">Uncharacterized protein</fullName>
    </submittedName>
</protein>
<feature type="compositionally biased region" description="Low complexity" evidence="1">
    <location>
        <begin position="1"/>
        <end position="12"/>
    </location>
</feature>
<name>A0A9D3WUG3_9SAUR</name>
<proteinExistence type="predicted"/>
<reference evidence="2" key="1">
    <citation type="submission" date="2021-09" db="EMBL/GenBank/DDBJ databases">
        <title>The genome of Mauremys mutica provides insights into the evolution of semi-aquatic lifestyle.</title>
        <authorList>
            <person name="Gong S."/>
            <person name="Gao Y."/>
        </authorList>
    </citation>
    <scope>NUCLEOTIDE SEQUENCE</scope>
    <source>
        <strain evidence="2">MM-2020</strain>
        <tissue evidence="2">Muscle</tissue>
    </source>
</reference>
<keyword evidence="3" id="KW-1185">Reference proteome</keyword>
<dbReference type="AlphaFoldDB" id="A0A9D3WUG3"/>
<feature type="region of interest" description="Disordered" evidence="1">
    <location>
        <begin position="1"/>
        <end position="45"/>
    </location>
</feature>
<gene>
    <name evidence="2" type="ORF">KIL84_016005</name>
</gene>
<evidence type="ECO:0000313" key="3">
    <source>
        <dbReference type="Proteomes" id="UP000827986"/>
    </source>
</evidence>
<organism evidence="2 3">
    <name type="scientific">Mauremys mutica</name>
    <name type="common">yellowpond turtle</name>
    <dbReference type="NCBI Taxonomy" id="74926"/>
    <lineage>
        <taxon>Eukaryota</taxon>
        <taxon>Metazoa</taxon>
        <taxon>Chordata</taxon>
        <taxon>Craniata</taxon>
        <taxon>Vertebrata</taxon>
        <taxon>Euteleostomi</taxon>
        <taxon>Archelosauria</taxon>
        <taxon>Testudinata</taxon>
        <taxon>Testudines</taxon>
        <taxon>Cryptodira</taxon>
        <taxon>Durocryptodira</taxon>
        <taxon>Testudinoidea</taxon>
        <taxon>Geoemydidae</taxon>
        <taxon>Geoemydinae</taxon>
        <taxon>Mauremys</taxon>
    </lineage>
</organism>
<dbReference type="EMBL" id="JAHDVG010000487">
    <property type="protein sequence ID" value="KAH1166833.1"/>
    <property type="molecule type" value="Genomic_DNA"/>
</dbReference>
<accession>A0A9D3WUG3</accession>
<sequence length="102" mass="11121">MLAVLSNLSAPARLPPSPRSLTPSPSHLSERRWWSEAGTGPGSRAEARRVLRLVEYGCGENFPNVKRYTVVFLSLQSDCSSASAAVSNFDSNNSEFNKTVVH</sequence>
<dbReference type="Proteomes" id="UP000827986">
    <property type="component" value="Unassembled WGS sequence"/>
</dbReference>
<feature type="non-terminal residue" evidence="2">
    <location>
        <position position="1"/>
    </location>
</feature>
<evidence type="ECO:0000313" key="2">
    <source>
        <dbReference type="EMBL" id="KAH1166833.1"/>
    </source>
</evidence>